<evidence type="ECO:0000256" key="2">
    <source>
        <dbReference type="SAM" id="MobiDB-lite"/>
    </source>
</evidence>
<dbReference type="PANTHER" id="PTHR45532">
    <property type="entry name" value="WD REPEAT-CONTAINING PROTEIN 97"/>
    <property type="match status" value="1"/>
</dbReference>
<dbReference type="InterPro" id="IPR036322">
    <property type="entry name" value="WD40_repeat_dom_sf"/>
</dbReference>
<gene>
    <name evidence="3" type="ORF">BASA50_011319</name>
</gene>
<dbReference type="SUPFAM" id="SSF48371">
    <property type="entry name" value="ARM repeat"/>
    <property type="match status" value="1"/>
</dbReference>
<name>A0ABQ8EZG4_9FUNG</name>
<keyword evidence="1" id="KW-0853">WD repeat</keyword>
<dbReference type="SUPFAM" id="SSF52047">
    <property type="entry name" value="RNI-like"/>
    <property type="match status" value="1"/>
</dbReference>
<sequence length="2104" mass="233355">MADQTQASSSSPTPLVDSHTKNNTSRFSSRGRREPSVRAKSPIQTKTKSTEPKPLGPHEELPVQPWSDVRSNIANLLISKNLITPVDLAGINLELQTSDSQKAQPLSLSSSAVTPSIVTSSPDSLYPEELLPHTARKDPPASIISNGVGKSLQNQHASMPAMSVTIPHGFLPLRTLTHSHPTIQSVLYISTSSMFVSLDSHHVNLWKGGVRIGKFSTQPINENNRLKASSALSSSTGNGHHPGIVAISKWIYLEKLRVFIVADTRLQMKILNIHFEELFKVSNPKPVLRSMIHKEVYQLVEIRVISINLEEEWVTFVYYERLMDRFFAVCDTSLFIYDYNTCDRIDSFHNIHDLVITCTVFYEPFQYIITGGKDGSIKVWNARKYLMFDFHDHFNEITGIILAEKGCEASPGSIPVLISSSLDATVRMWNFETGQSLYRSTPFLVRRVTHPRKPARILTAVSDGSIKMISPVSGNIIGTGFPIHKDTISKDIAWNMNSEKLYSFNTNGDIVVYNCSSNPFNILDVWELSKLTSHEKIECICGLDFYNHKLGINTESDTRIITKSKKIPDFFFISGTESGQIINLNLEQRGKQEFIIQAHAAQITMLSFDPQNVVLVSGAQDFIIKVWTITSVDSNPPFGGNIISSLKPQNESSQAIILAIRASISISGFEIPSKTIAISNIDPKMAVPFNGGIVISSYSSDKILTPGKIEQDSGGRVCAIASAYDFGIWASANDDGTVKIWDSENIIIREIQFGEAISCLCFANNRGDLLVGIADQISIVRVQDYMTYPMLRHIVDRDYVDDITEIPISFDPSLDFWEYRYEHELRENGKVEGWHVQKEEIQDIRKAEDELAYLLQLSHNRRNNVIEHTPVTTIDTSAKILNDASGEPYLVGRISVTSPTFGKIEIPEINAVVLDTGIPEESHIDKVSQQEKLQPSLQDQITVVEKEPISHITHLSAPSKQLEVIPTVPLSGKKSGRLRIREILLRANVALPNSTVIKEIEPVRRIWKMRLDALKAGMEGSLKDDSENGKITSKPNMGSSLATEYQRRMSAKSAIEVSRRSRPRTMLNASARFDDHHVSLEDDYGSGSINSLSGNEIAGLDFICEEPLDDLEETTIHTKKNAHGHKKPTRKGGHSKSLKEKSKPEKVHNPEVVTKSASEERIYKSEIVPVLVDTNEMPSAMELPSDAMPQPITSISIPASSNCDGNTELPQTLNEKDIGSLPTLGSYSVDTSLKPRRCTPYLEFLPLCPHVINIKHDISVPKMIPHSSERKVVNIQKNNQIRGVGKGGGTVASKVCNPPSEDHIAHIDSINHSVSPCLQSPVKLQTSFSVMKSVLEPIQKQSLVPAAAPNVHANPMFEEAAVFVWQMLRSHKKQVSTLDKQSPINSKNSDHTSDQTFSTDFRDPLNTFLLPQIDQLTHSNPDVRATMCDNISRFHLHKNIVIPCLIYSLNDSSPTVIDAALLGLAQFGISDEQSLCDTMIHFGMIKGNSSYTSSKFLEKHALKEKLDELELLRRTHSDVDVWLHSLHRTPNPIKRADSYFDHLAGKYFPPDANSSPTAIGEERPFNCMDMINRKDVVYKESNGVTFLTSNIDGWDVSSNYTPHTLSDTRKQPRHKAGPLYVESGSRCTLIDANSRHAHHIKPKSPRITTPRTDATRPSVKGDRLSSHRTSSRTVASMVMQSARVMTAGYAGGTRLMSRARRGATPQDLKLVRPNTTGGLFGNQVSQVYSPSRRPQTFSGLSPSRDAILRLYMPPKRIKSGSKRVGKGDKSQRNERGGQKKDKRSGTGDSTKELEFLASRRKDLRVSYLAFCKQYLTHPLPGVLKRIDSAIDKSEDIIHVIVSESCVRSNDIAAIRCTFRKYTPLASISFWRTRFQDSGLSTLVAAVMMKQTLVSLQLVGNYLNETHAPTLARLCSETNKLKTLVVDHNHFGKGCVYIIEALCNNPATVLQKLSMRYCAMDAGASPALGALISKQPTLCTLDIGGNSLRDHGLPPLSSALSGCKTLRSLGLAFNEISDTVVNSTLPFADLCKSIGSSSLILVDLGGNFFGDHGMDKIFDVQKLRRTRWAAGKGAPLKIVVPERANNKVFNEIMKLNVGVGDLRRF</sequence>
<evidence type="ECO:0000313" key="4">
    <source>
        <dbReference type="Proteomes" id="UP001648503"/>
    </source>
</evidence>
<feature type="compositionally biased region" description="Polar residues" evidence="2">
    <location>
        <begin position="1713"/>
        <end position="1741"/>
    </location>
</feature>
<feature type="region of interest" description="Disordered" evidence="2">
    <location>
        <begin position="1700"/>
        <end position="1744"/>
    </location>
</feature>
<reference evidence="3 4" key="1">
    <citation type="submission" date="2021-02" db="EMBL/GenBank/DDBJ databases">
        <title>Variation within the Batrachochytrium salamandrivorans European outbreak.</title>
        <authorList>
            <person name="Kelly M."/>
            <person name="Pasmans F."/>
            <person name="Shea T.P."/>
            <person name="Munoz J.F."/>
            <person name="Carranza S."/>
            <person name="Cuomo C.A."/>
            <person name="Martel A."/>
        </authorList>
    </citation>
    <scope>NUCLEOTIDE SEQUENCE [LARGE SCALE GENOMIC DNA]</scope>
    <source>
        <strain evidence="3 4">AMFP18/2</strain>
    </source>
</reference>
<dbReference type="SUPFAM" id="SSF50978">
    <property type="entry name" value="WD40 repeat-like"/>
    <property type="match status" value="2"/>
</dbReference>
<proteinExistence type="predicted"/>
<dbReference type="PANTHER" id="PTHR45532:SF1">
    <property type="entry name" value="WD REPEAT-CONTAINING PROTEIN 97"/>
    <property type="match status" value="1"/>
</dbReference>
<feature type="compositionally biased region" description="Polar residues" evidence="2">
    <location>
        <begin position="1"/>
        <end position="13"/>
    </location>
</feature>
<organism evidence="3 4">
    <name type="scientific">Batrachochytrium salamandrivorans</name>
    <dbReference type="NCBI Taxonomy" id="1357716"/>
    <lineage>
        <taxon>Eukaryota</taxon>
        <taxon>Fungi</taxon>
        <taxon>Fungi incertae sedis</taxon>
        <taxon>Chytridiomycota</taxon>
        <taxon>Chytridiomycota incertae sedis</taxon>
        <taxon>Chytridiomycetes</taxon>
        <taxon>Rhizophydiales</taxon>
        <taxon>Rhizophydiales incertae sedis</taxon>
        <taxon>Batrachochytrium</taxon>
    </lineage>
</organism>
<feature type="region of interest" description="Disordered" evidence="2">
    <location>
        <begin position="1377"/>
        <end position="1396"/>
    </location>
</feature>
<feature type="compositionally biased region" description="Basic and acidic residues" evidence="2">
    <location>
        <begin position="48"/>
        <end position="61"/>
    </location>
</feature>
<dbReference type="EMBL" id="JAFCIX010000555">
    <property type="protein sequence ID" value="KAH6587715.1"/>
    <property type="molecule type" value="Genomic_DNA"/>
</dbReference>
<dbReference type="Proteomes" id="UP001648503">
    <property type="component" value="Unassembled WGS sequence"/>
</dbReference>
<protein>
    <recommendedName>
        <fullName evidence="5">Origin recognition complex-associated protein</fullName>
    </recommendedName>
</protein>
<feature type="region of interest" description="Disordered" evidence="2">
    <location>
        <begin position="1637"/>
        <end position="1674"/>
    </location>
</feature>
<dbReference type="PROSITE" id="PS50294">
    <property type="entry name" value="WD_REPEATS_REGION"/>
    <property type="match status" value="2"/>
</dbReference>
<feature type="compositionally biased region" description="Polar residues" evidence="2">
    <location>
        <begin position="99"/>
        <end position="123"/>
    </location>
</feature>
<dbReference type="SMART" id="SM00320">
    <property type="entry name" value="WD40"/>
    <property type="match status" value="5"/>
</dbReference>
<accession>A0ABQ8EZG4</accession>
<feature type="compositionally biased region" description="Basic residues" evidence="2">
    <location>
        <begin position="1117"/>
        <end position="1136"/>
    </location>
</feature>
<feature type="compositionally biased region" description="Basic and acidic residues" evidence="2">
    <location>
        <begin position="1765"/>
        <end position="1791"/>
    </location>
</feature>
<feature type="repeat" description="WD" evidence="1">
    <location>
        <begin position="596"/>
        <end position="631"/>
    </location>
</feature>
<dbReference type="Gene3D" id="2.130.10.10">
    <property type="entry name" value="YVTN repeat-like/Quinoprotein amine dehydrogenase"/>
    <property type="match status" value="2"/>
</dbReference>
<dbReference type="PROSITE" id="PS50082">
    <property type="entry name" value="WD_REPEATS_2"/>
    <property type="match status" value="3"/>
</dbReference>
<comment type="caution">
    <text evidence="3">The sequence shown here is derived from an EMBL/GenBank/DDBJ whole genome shotgun (WGS) entry which is preliminary data.</text>
</comment>
<feature type="region of interest" description="Disordered" evidence="2">
    <location>
        <begin position="1"/>
        <end position="63"/>
    </location>
</feature>
<feature type="repeat" description="WD" evidence="1">
    <location>
        <begin position="349"/>
        <end position="381"/>
    </location>
</feature>
<feature type="repeat" description="WD" evidence="1">
    <location>
        <begin position="417"/>
        <end position="439"/>
    </location>
</feature>
<feature type="region of interest" description="Disordered" evidence="2">
    <location>
        <begin position="1757"/>
        <end position="1791"/>
    </location>
</feature>
<evidence type="ECO:0008006" key="5">
    <source>
        <dbReference type="Google" id="ProtNLM"/>
    </source>
</evidence>
<dbReference type="InterPro" id="IPR001680">
    <property type="entry name" value="WD40_rpt"/>
</dbReference>
<dbReference type="InterPro" id="IPR032675">
    <property type="entry name" value="LRR_dom_sf"/>
</dbReference>
<feature type="compositionally biased region" description="Polar residues" evidence="2">
    <location>
        <begin position="1377"/>
        <end position="1387"/>
    </location>
</feature>
<evidence type="ECO:0000256" key="1">
    <source>
        <dbReference type="PROSITE-ProRule" id="PRU00221"/>
    </source>
</evidence>
<evidence type="ECO:0000313" key="3">
    <source>
        <dbReference type="EMBL" id="KAH6587715.1"/>
    </source>
</evidence>
<dbReference type="Pfam" id="PF00400">
    <property type="entry name" value="WD40"/>
    <property type="match status" value="3"/>
</dbReference>
<feature type="compositionally biased region" description="Basic and acidic residues" evidence="2">
    <location>
        <begin position="1137"/>
        <end position="1149"/>
    </location>
</feature>
<dbReference type="InterPro" id="IPR015943">
    <property type="entry name" value="WD40/YVTN_repeat-like_dom_sf"/>
</dbReference>
<dbReference type="InterPro" id="IPR016024">
    <property type="entry name" value="ARM-type_fold"/>
</dbReference>
<keyword evidence="4" id="KW-1185">Reference proteome</keyword>
<dbReference type="Gene3D" id="3.80.10.10">
    <property type="entry name" value="Ribonuclease Inhibitor"/>
    <property type="match status" value="1"/>
</dbReference>
<feature type="region of interest" description="Disordered" evidence="2">
    <location>
        <begin position="99"/>
        <end position="124"/>
    </location>
</feature>
<feature type="region of interest" description="Disordered" evidence="2">
    <location>
        <begin position="1117"/>
        <end position="1157"/>
    </location>
</feature>